<reference evidence="2 3" key="1">
    <citation type="submission" date="2022-04" db="EMBL/GenBank/DDBJ databases">
        <title>Identification of a novel bacterium isolated from mangrove sediments.</title>
        <authorList>
            <person name="Pan X."/>
        </authorList>
    </citation>
    <scope>NUCLEOTIDE SEQUENCE [LARGE SCALE GENOMIC DNA]</scope>
    <source>
        <strain evidence="2 3">B2638</strain>
    </source>
</reference>
<dbReference type="RefSeq" id="WP_243918309.1">
    <property type="nucleotide sequence ID" value="NZ_JALHLG010000005.1"/>
</dbReference>
<comment type="caution">
    <text evidence="2">The sequence shown here is derived from an EMBL/GenBank/DDBJ whole genome shotgun (WGS) entry which is preliminary data.</text>
</comment>
<gene>
    <name evidence="2" type="ORF">MTR66_04590</name>
</gene>
<evidence type="ECO:0000256" key="1">
    <source>
        <dbReference type="SAM" id="SignalP"/>
    </source>
</evidence>
<keyword evidence="1" id="KW-0732">Signal</keyword>
<feature type="signal peptide" evidence="1">
    <location>
        <begin position="1"/>
        <end position="21"/>
    </location>
</feature>
<evidence type="ECO:0000313" key="2">
    <source>
        <dbReference type="EMBL" id="MCJ2186090.1"/>
    </source>
</evidence>
<accession>A0ABT0BMA7</accession>
<feature type="chain" id="PRO_5045799845" evidence="1">
    <location>
        <begin position="22"/>
        <end position="157"/>
    </location>
</feature>
<organism evidence="2 3">
    <name type="scientific">Novosphingobium beihaiensis</name>
    <dbReference type="NCBI Taxonomy" id="2930389"/>
    <lineage>
        <taxon>Bacteria</taxon>
        <taxon>Pseudomonadati</taxon>
        <taxon>Pseudomonadota</taxon>
        <taxon>Alphaproteobacteria</taxon>
        <taxon>Sphingomonadales</taxon>
        <taxon>Sphingomonadaceae</taxon>
        <taxon>Novosphingobium</taxon>
    </lineage>
</organism>
<dbReference type="Proteomes" id="UP001202281">
    <property type="component" value="Unassembled WGS sequence"/>
</dbReference>
<keyword evidence="3" id="KW-1185">Reference proteome</keyword>
<dbReference type="EMBL" id="JALHLG010000005">
    <property type="protein sequence ID" value="MCJ2186090.1"/>
    <property type="molecule type" value="Genomic_DNA"/>
</dbReference>
<proteinExistence type="predicted"/>
<evidence type="ECO:0000313" key="3">
    <source>
        <dbReference type="Proteomes" id="UP001202281"/>
    </source>
</evidence>
<protein>
    <submittedName>
        <fullName evidence="2">Uncharacterized protein</fullName>
    </submittedName>
</protein>
<sequence>MFSRRNIMLVGIATLIMAATAAPLPLLTELAGQYTHKFKNGDISGDTYYSTDVVKIFPLDRESALISMELNFFNGHACSVYGVAKVEREKLVYRDRSEWLPDERECTLNIWRDQDRIRWEDEGTCQFHCGSRGGLSNGEMSVTSRRAISARPTPPLP</sequence>
<name>A0ABT0BMA7_9SPHN</name>